<protein>
    <recommendedName>
        <fullName evidence="1">NYN domain-containing protein</fullName>
    </recommendedName>
</protein>
<dbReference type="Araport" id="AT3G61100"/>
<proteinExistence type="predicted"/>
<reference evidence="4 5" key="1">
    <citation type="submission" date="2019-11" db="EMBL/GenBank/DDBJ databases">
        <authorList>
            <person name="Jiao W.-B."/>
            <person name="Schneeberger K."/>
        </authorList>
    </citation>
    <scope>NUCLEOTIDE SEQUENCE [LARGE SCALE GENOMIC DNA]</scope>
    <source>
        <strain evidence="5">cv. An-1</strain>
        <strain evidence="6">cv. C24</strain>
    </source>
</reference>
<dbReference type="EMBL" id="CACSHJ010000089">
    <property type="protein sequence ID" value="CAA0387764.1"/>
    <property type="molecule type" value="Genomic_DNA"/>
</dbReference>
<dbReference type="Proteomes" id="UP000426265">
    <property type="component" value="Unassembled WGS sequence"/>
</dbReference>
<name>A0A654FJM5_ARATH</name>
<dbReference type="PANTHER" id="PTHR14379:SF7">
    <property type="entry name" value="ENDONUCLEASE OR GLYCOSYL HYDROLASE-RELATED"/>
    <property type="match status" value="1"/>
</dbReference>
<dbReference type="InterPro" id="IPR024768">
    <property type="entry name" value="Marf1"/>
</dbReference>
<dbReference type="AlphaFoldDB" id="A0A654FJM5"/>
<gene>
    <name evidence="2" type="ordered locus">At3g61100</name>
    <name evidence="4" type="ORF">AN1_LOCUS16479</name>
    <name evidence="3" type="ORF">C24_LOCUS16361</name>
</gene>
<dbReference type="DNASU" id="825282"/>
<dbReference type="InterPro" id="IPR021139">
    <property type="entry name" value="NYN"/>
</dbReference>
<dbReference type="GO" id="GO:0004540">
    <property type="term" value="F:RNA nuclease activity"/>
    <property type="evidence" value="ECO:0007669"/>
    <property type="project" value="InterPro"/>
</dbReference>
<evidence type="ECO:0000313" key="4">
    <source>
        <dbReference type="EMBL" id="VYS61046.1"/>
    </source>
</evidence>
<dbReference type="OMA" id="TYLADWK"/>
<dbReference type="PANTHER" id="PTHR14379">
    <property type="entry name" value="LIMKAIN B LKAP"/>
    <property type="match status" value="1"/>
</dbReference>
<dbReference type="GO" id="GO:0010468">
    <property type="term" value="P:regulation of gene expression"/>
    <property type="evidence" value="ECO:0007669"/>
    <property type="project" value="InterPro"/>
</dbReference>
<dbReference type="GeneID" id="825282"/>
<evidence type="ECO:0000313" key="2">
    <source>
        <dbReference type="Araport" id="AT3G61100"/>
    </source>
</evidence>
<dbReference type="CDD" id="cd10910">
    <property type="entry name" value="PIN_limkain_b1_N_like"/>
    <property type="match status" value="1"/>
</dbReference>
<dbReference type="KEGG" id="ath:AT3G61100"/>
<dbReference type="RefSeq" id="NP_191669.1">
    <property type="nucleotide sequence ID" value="NM_115974.5"/>
</dbReference>
<organism evidence="4 5">
    <name type="scientific">Arabidopsis thaliana</name>
    <name type="common">Mouse-ear cress</name>
    <dbReference type="NCBI Taxonomy" id="3702"/>
    <lineage>
        <taxon>Eukaryota</taxon>
        <taxon>Viridiplantae</taxon>
        <taxon>Streptophyta</taxon>
        <taxon>Embryophyta</taxon>
        <taxon>Tracheophyta</taxon>
        <taxon>Spermatophyta</taxon>
        <taxon>Magnoliopsida</taxon>
        <taxon>eudicotyledons</taxon>
        <taxon>Gunneridae</taxon>
        <taxon>Pentapetalae</taxon>
        <taxon>rosids</taxon>
        <taxon>malvids</taxon>
        <taxon>Brassicales</taxon>
        <taxon>Brassicaceae</taxon>
        <taxon>Camelineae</taxon>
        <taxon>Arabidopsis</taxon>
    </lineage>
</organism>
<dbReference type="Proteomes" id="UP000434276">
    <property type="component" value="Unassembled WGS sequence"/>
</dbReference>
<evidence type="ECO:0000313" key="3">
    <source>
        <dbReference type="EMBL" id="CAA0387764.1"/>
    </source>
</evidence>
<evidence type="ECO:0000313" key="5">
    <source>
        <dbReference type="Proteomes" id="UP000426265"/>
    </source>
</evidence>
<dbReference type="SMR" id="A0A654FJM5"/>
<dbReference type="OrthoDB" id="1052222at2759"/>
<dbReference type="GO" id="GO:0005777">
    <property type="term" value="C:peroxisome"/>
    <property type="evidence" value="ECO:0007669"/>
    <property type="project" value="InterPro"/>
</dbReference>
<dbReference type="ExpressionAtlas" id="A0A654FJM5">
    <property type="expression patterns" value="baseline and differential"/>
</dbReference>
<evidence type="ECO:0000313" key="6">
    <source>
        <dbReference type="Proteomes" id="UP000434276"/>
    </source>
</evidence>
<dbReference type="Pfam" id="PF01936">
    <property type="entry name" value="NYN"/>
    <property type="match status" value="1"/>
</dbReference>
<dbReference type="EMBL" id="CACRSJ010000106">
    <property type="protein sequence ID" value="VYS61046.1"/>
    <property type="molecule type" value="Genomic_DNA"/>
</dbReference>
<evidence type="ECO:0000259" key="1">
    <source>
        <dbReference type="Pfam" id="PF01936"/>
    </source>
</evidence>
<sequence length="166" mass="18892">MTTEEEDKVVVFWDVVECPLPDDLEPSEVSENIESALDRQGYLPCNVSIRVYGKKNHEFKDEFLLANIMFVPAGDANARYNRMVKDIDKWALDNDESDLMVISRVNSKFATYLADWKAKDLYIFGAEPEKAPGKCSNCKVTSLDELFTQQWVWESLSLGGDPITRA</sequence>
<accession>A0A654FJM5</accession>
<feature type="domain" description="NYN" evidence="1">
    <location>
        <begin position="8"/>
        <end position="138"/>
    </location>
</feature>